<evidence type="ECO:0000256" key="2">
    <source>
        <dbReference type="ARBA" id="ARBA00022679"/>
    </source>
</evidence>
<evidence type="ECO:0000256" key="4">
    <source>
        <dbReference type="SAM" id="MobiDB-lite"/>
    </source>
</evidence>
<dbReference type="CDD" id="cd02440">
    <property type="entry name" value="AdoMet_MTases"/>
    <property type="match status" value="1"/>
</dbReference>
<dbReference type="NCBIfam" id="TIGR00537">
    <property type="entry name" value="hemK_rel_arch"/>
    <property type="match status" value="1"/>
</dbReference>
<dbReference type="PANTHER" id="PTHR45875:SF1">
    <property type="entry name" value="METHYLTRANSFERASE N6AMT1"/>
    <property type="match status" value="1"/>
</dbReference>
<dbReference type="Proteomes" id="UP000002071">
    <property type="component" value="Chromosome"/>
</dbReference>
<feature type="region of interest" description="Disordered" evidence="4">
    <location>
        <begin position="1"/>
        <end position="21"/>
    </location>
</feature>
<evidence type="ECO:0000313" key="7">
    <source>
        <dbReference type="Proteomes" id="UP000002071"/>
    </source>
</evidence>
<feature type="domain" description="Methyltransferase type 11" evidence="5">
    <location>
        <begin position="52"/>
        <end position="111"/>
    </location>
</feature>
<keyword evidence="1 6" id="KW-0489">Methyltransferase</keyword>
<dbReference type="OrthoDB" id="27149at2157"/>
<dbReference type="InterPro" id="IPR013216">
    <property type="entry name" value="Methyltransf_11"/>
</dbReference>
<dbReference type="eggNOG" id="arCOG00109">
    <property type="taxonomic scope" value="Archaea"/>
</dbReference>
<dbReference type="GO" id="GO:0008757">
    <property type="term" value="F:S-adenosylmethionine-dependent methyltransferase activity"/>
    <property type="evidence" value="ECO:0007669"/>
    <property type="project" value="InterPro"/>
</dbReference>
<organism evidence="6 7">
    <name type="scientific">Halorhabdus utahensis (strain DSM 12940 / JCM 11049 / AX-2)</name>
    <dbReference type="NCBI Taxonomy" id="519442"/>
    <lineage>
        <taxon>Archaea</taxon>
        <taxon>Methanobacteriati</taxon>
        <taxon>Methanobacteriota</taxon>
        <taxon>Stenosarchaea group</taxon>
        <taxon>Halobacteria</taxon>
        <taxon>Halobacteriales</taxon>
        <taxon>Haloarculaceae</taxon>
        <taxon>Halorhabdus</taxon>
    </lineage>
</organism>
<feature type="compositionally biased region" description="Acidic residues" evidence="4">
    <location>
        <begin position="1"/>
        <end position="11"/>
    </location>
</feature>
<dbReference type="STRING" id="519442.Huta_0620"/>
<keyword evidence="2" id="KW-0808">Transferase</keyword>
<dbReference type="GO" id="GO:0035657">
    <property type="term" value="C:eRF1 methyltransferase complex"/>
    <property type="evidence" value="ECO:0007669"/>
    <property type="project" value="TreeGrafter"/>
</dbReference>
<protein>
    <submittedName>
        <fullName evidence="6">Methylase</fullName>
    </submittedName>
</protein>
<dbReference type="InterPro" id="IPR052190">
    <property type="entry name" value="Euk-Arch_PrmC-MTase"/>
</dbReference>
<dbReference type="PANTHER" id="PTHR45875">
    <property type="entry name" value="METHYLTRANSFERASE N6AMT1"/>
    <property type="match status" value="1"/>
</dbReference>
<dbReference type="GO" id="GO:0008276">
    <property type="term" value="F:protein methyltransferase activity"/>
    <property type="evidence" value="ECO:0007669"/>
    <property type="project" value="TreeGrafter"/>
</dbReference>
<dbReference type="RefSeq" id="WP_015788388.1">
    <property type="nucleotide sequence ID" value="NC_013158.1"/>
</dbReference>
<keyword evidence="3" id="KW-0949">S-adenosyl-L-methionine</keyword>
<reference evidence="6 7" key="1">
    <citation type="journal article" date="2009" name="Stand. Genomic Sci.">
        <title>Complete genome sequence of Halorhabdus utahensis type strain (AX-2).</title>
        <authorList>
            <person name="Anderson I."/>
            <person name="Tindall B.J."/>
            <person name="Pomrenke H."/>
            <person name="Goker M."/>
            <person name="Lapidus A."/>
            <person name="Nolan M."/>
            <person name="Copeland A."/>
            <person name="Glavina Del Rio T."/>
            <person name="Chen F."/>
            <person name="Tice H."/>
            <person name="Cheng J.F."/>
            <person name="Lucas S."/>
            <person name="Chertkov O."/>
            <person name="Bruce D."/>
            <person name="Brettin T."/>
            <person name="Detter J.C."/>
            <person name="Han C."/>
            <person name="Goodwin L."/>
            <person name="Land M."/>
            <person name="Hauser L."/>
            <person name="Chang Y.J."/>
            <person name="Jeffries C.D."/>
            <person name="Pitluck S."/>
            <person name="Pati A."/>
            <person name="Mavromatis K."/>
            <person name="Ivanova N."/>
            <person name="Ovchinnikova G."/>
            <person name="Chen A."/>
            <person name="Palaniappan K."/>
            <person name="Chain P."/>
            <person name="Rohde M."/>
            <person name="Bristow J."/>
            <person name="Eisen J.A."/>
            <person name="Markowitz V."/>
            <person name="Hugenholtz P."/>
            <person name="Kyrpides N.C."/>
            <person name="Klenk H.P."/>
        </authorList>
    </citation>
    <scope>NUCLEOTIDE SEQUENCE [LARGE SCALE GENOMIC DNA]</scope>
    <source>
        <strain evidence="7">DSM 12940 / JCM 11049 / AX-2</strain>
    </source>
</reference>
<accession>C7NT85</accession>
<dbReference type="InterPro" id="IPR004557">
    <property type="entry name" value="PrmC-related"/>
</dbReference>
<dbReference type="AlphaFoldDB" id="C7NT85"/>
<dbReference type="GeneID" id="8382888"/>
<dbReference type="GO" id="GO:0032259">
    <property type="term" value="P:methylation"/>
    <property type="evidence" value="ECO:0007669"/>
    <property type="project" value="UniProtKB-KW"/>
</dbReference>
<evidence type="ECO:0000259" key="5">
    <source>
        <dbReference type="Pfam" id="PF08241"/>
    </source>
</evidence>
<dbReference type="EMBL" id="CP001687">
    <property type="protein sequence ID" value="ACV10807.1"/>
    <property type="molecule type" value="Genomic_DNA"/>
</dbReference>
<keyword evidence="7" id="KW-1185">Reference proteome</keyword>
<dbReference type="SUPFAM" id="SSF53335">
    <property type="entry name" value="S-adenosyl-L-methionine-dependent methyltransferases"/>
    <property type="match status" value="1"/>
</dbReference>
<gene>
    <name evidence="6" type="ordered locus">Huta_0620</name>
</gene>
<dbReference type="HOGENOM" id="CLU_018398_6_2_2"/>
<proteinExistence type="predicted"/>
<dbReference type="KEGG" id="hut:Huta_0620"/>
<evidence type="ECO:0000256" key="3">
    <source>
        <dbReference type="ARBA" id="ARBA00022691"/>
    </source>
</evidence>
<evidence type="ECO:0000313" key="6">
    <source>
        <dbReference type="EMBL" id="ACV10807.1"/>
    </source>
</evidence>
<dbReference type="Pfam" id="PF08241">
    <property type="entry name" value="Methyltransf_11"/>
    <property type="match status" value="1"/>
</dbReference>
<dbReference type="InterPro" id="IPR029063">
    <property type="entry name" value="SAM-dependent_MTases_sf"/>
</dbReference>
<sequence length="204" mass="21209">MTDAEEPADAEATDRPSLAEQRGVDAVYGASEDSHLLAEAAVEGATAGERAIDVGTGSGYVASALAEAGVEVVGTDLNPAACQQARDAGIPVARANLLDPFLADSFDLVTFNPPYLPSTPDTEWGDWMQTALSGGEDGRAAVDPFLADVGRVLEDGGRALLLVSSLTGIEAVQEYATAQGLESSIVAEESFPFERLVVLRCVPR</sequence>
<evidence type="ECO:0000256" key="1">
    <source>
        <dbReference type="ARBA" id="ARBA00022603"/>
    </source>
</evidence>
<dbReference type="NCBIfam" id="NF011527">
    <property type="entry name" value="PRK14968.1-1"/>
    <property type="match status" value="1"/>
</dbReference>
<name>C7NT85_HALUD</name>
<dbReference type="Gene3D" id="3.40.50.150">
    <property type="entry name" value="Vaccinia Virus protein VP39"/>
    <property type="match status" value="1"/>
</dbReference>